<keyword evidence="11" id="KW-1185">Reference proteome</keyword>
<feature type="domain" description="Response regulatory" evidence="8">
    <location>
        <begin position="3"/>
        <end position="123"/>
    </location>
</feature>
<evidence type="ECO:0000256" key="5">
    <source>
        <dbReference type="ARBA" id="ARBA00024867"/>
    </source>
</evidence>
<proteinExistence type="predicted"/>
<evidence type="ECO:0000313" key="11">
    <source>
        <dbReference type="Proteomes" id="UP000190476"/>
    </source>
</evidence>
<dbReference type="PANTHER" id="PTHR37299:SF3">
    <property type="entry name" value="STAGE 0 SPORULATION PROTEIN A HOMOLOG"/>
    <property type="match status" value="1"/>
</dbReference>
<keyword evidence="2" id="KW-0963">Cytoplasm</keyword>
<protein>
    <recommendedName>
        <fullName evidence="1">Stage 0 sporulation protein A homolog</fullName>
    </recommendedName>
</protein>
<dbReference type="SUPFAM" id="SSF52172">
    <property type="entry name" value="CheY-like"/>
    <property type="match status" value="1"/>
</dbReference>
<evidence type="ECO:0000259" key="9">
    <source>
        <dbReference type="PROSITE" id="PS50930"/>
    </source>
</evidence>
<dbReference type="PROSITE" id="PS50930">
    <property type="entry name" value="HTH_LYTTR"/>
    <property type="match status" value="1"/>
</dbReference>
<keyword evidence="7" id="KW-0597">Phosphoprotein</keyword>
<dbReference type="PANTHER" id="PTHR37299">
    <property type="entry name" value="TRANSCRIPTIONAL REGULATOR-RELATED"/>
    <property type="match status" value="1"/>
</dbReference>
<dbReference type="SMART" id="SM00448">
    <property type="entry name" value="REC"/>
    <property type="match status" value="1"/>
</dbReference>
<dbReference type="PROSITE" id="PS50110">
    <property type="entry name" value="RESPONSE_REGULATORY"/>
    <property type="match status" value="1"/>
</dbReference>
<feature type="domain" description="HTH LytTR-type" evidence="9">
    <location>
        <begin position="134"/>
        <end position="232"/>
    </location>
</feature>
<dbReference type="Gene3D" id="2.40.50.1020">
    <property type="entry name" value="LytTr DNA-binding domain"/>
    <property type="match status" value="1"/>
</dbReference>
<dbReference type="InterPro" id="IPR011006">
    <property type="entry name" value="CheY-like_superfamily"/>
</dbReference>
<evidence type="ECO:0000256" key="2">
    <source>
        <dbReference type="ARBA" id="ARBA00022490"/>
    </source>
</evidence>
<evidence type="ECO:0000259" key="8">
    <source>
        <dbReference type="PROSITE" id="PS50110"/>
    </source>
</evidence>
<evidence type="ECO:0000256" key="6">
    <source>
        <dbReference type="ARBA" id="ARBA00037164"/>
    </source>
</evidence>
<comment type="function">
    <text evidence="5">May play the central regulatory role in sporulation. It may be an element of the effector pathway responsible for the activation of sporulation genes in response to nutritional stress. Spo0A may act in concert with spo0H (a sigma factor) to control the expression of some genes that are critical to the sporulation process.</text>
</comment>
<reference evidence="11" key="1">
    <citation type="submission" date="2017-03" db="EMBL/GenBank/DDBJ databases">
        <authorList>
            <person name="Falquet L."/>
            <person name="Falquet L."/>
        </authorList>
    </citation>
    <scope>NUCLEOTIDE SEQUENCE [LARGE SCALE GENOMIC DNA]</scope>
</reference>
<evidence type="ECO:0000313" key="10">
    <source>
        <dbReference type="EMBL" id="SLK13887.1"/>
    </source>
</evidence>
<dbReference type="Pfam" id="PF00072">
    <property type="entry name" value="Response_reg"/>
    <property type="match status" value="1"/>
</dbReference>
<dbReference type="InterPro" id="IPR007492">
    <property type="entry name" value="LytTR_DNA-bd_dom"/>
</dbReference>
<dbReference type="Gene3D" id="3.40.50.2300">
    <property type="match status" value="1"/>
</dbReference>
<comment type="function">
    <text evidence="6">Required for high-level post-exponential phase expression of a series of secreted proteins.</text>
</comment>
<keyword evidence="3" id="KW-0902">Two-component regulatory system</keyword>
<dbReference type="InterPro" id="IPR001789">
    <property type="entry name" value="Sig_transdc_resp-reg_receiver"/>
</dbReference>
<dbReference type="STRING" id="1351755.CCH01_05510"/>
<name>A0A1U6J0X3_9CLOT</name>
<dbReference type="RefSeq" id="WP_079481129.1">
    <property type="nucleotide sequence ID" value="NZ_CBML010000006.1"/>
</dbReference>
<dbReference type="OrthoDB" id="9802383at2"/>
<evidence type="ECO:0000256" key="7">
    <source>
        <dbReference type="PROSITE-ProRule" id="PRU00169"/>
    </source>
</evidence>
<dbReference type="SMART" id="SM00850">
    <property type="entry name" value="LytTR"/>
    <property type="match status" value="1"/>
</dbReference>
<dbReference type="InterPro" id="IPR046947">
    <property type="entry name" value="LytR-like"/>
</dbReference>
<dbReference type="GO" id="GO:0000156">
    <property type="term" value="F:phosphorelay response regulator activity"/>
    <property type="evidence" value="ECO:0007669"/>
    <property type="project" value="InterPro"/>
</dbReference>
<feature type="modified residue" description="4-aspartylphosphate" evidence="7">
    <location>
        <position position="60"/>
    </location>
</feature>
<dbReference type="AlphaFoldDB" id="A0A1U6J0X3"/>
<dbReference type="GeneID" id="66300913"/>
<evidence type="ECO:0000256" key="1">
    <source>
        <dbReference type="ARBA" id="ARBA00018672"/>
    </source>
</evidence>
<gene>
    <name evidence="10" type="ORF">CCH01_05510</name>
</gene>
<accession>A0A1U6J0X3</accession>
<evidence type="ECO:0000256" key="4">
    <source>
        <dbReference type="ARBA" id="ARBA00023159"/>
    </source>
</evidence>
<dbReference type="EMBL" id="LT799839">
    <property type="protein sequence ID" value="SLK13887.1"/>
    <property type="molecule type" value="Genomic_DNA"/>
</dbReference>
<dbReference type="GO" id="GO:0003677">
    <property type="term" value="F:DNA binding"/>
    <property type="evidence" value="ECO:0007669"/>
    <property type="project" value="InterPro"/>
</dbReference>
<keyword evidence="4" id="KW-0010">Activator</keyword>
<sequence>MVKVAICDNNKEDVNLLKNILGKICLKNNIGIIIDKFDEGEELVDSYLNGDISYDIIFLDVILEGINGLKVAKEIRKKDKTVKIIFLSNSKKYALEGYEVSAMSYMIKPAMEEKIENNFFRAIEELNKELMDSYKVTRSGKTIVFKLKDIFYFEARQGKVILYTEDNYFEFYEKIDNIEKALSNKGFERCHRSYIVNIAKIREFKNIELVLSNREVIPIGRKYKSNLRSEIL</sequence>
<dbReference type="Proteomes" id="UP000190476">
    <property type="component" value="Chromosome I"/>
</dbReference>
<dbReference type="Pfam" id="PF04397">
    <property type="entry name" value="LytTR"/>
    <property type="match status" value="1"/>
</dbReference>
<evidence type="ECO:0000256" key="3">
    <source>
        <dbReference type="ARBA" id="ARBA00023012"/>
    </source>
</evidence>
<organism evidence="10 11">
    <name type="scientific">Clostridium chauvoei JF4335</name>
    <dbReference type="NCBI Taxonomy" id="1351755"/>
    <lineage>
        <taxon>Bacteria</taxon>
        <taxon>Bacillati</taxon>
        <taxon>Bacillota</taxon>
        <taxon>Clostridia</taxon>
        <taxon>Eubacteriales</taxon>
        <taxon>Clostridiaceae</taxon>
        <taxon>Clostridium</taxon>
    </lineage>
</organism>